<comment type="caution">
    <text evidence="4">The sequence shown here is derived from an EMBL/GenBank/DDBJ whole genome shotgun (WGS) entry which is preliminary data.</text>
</comment>
<evidence type="ECO:0000256" key="1">
    <source>
        <dbReference type="PROSITE-ProRule" id="PRU00042"/>
    </source>
</evidence>
<accession>A0A8K0MV48</accession>
<reference evidence="4" key="2">
    <citation type="submission" date="2019-07" db="EMBL/GenBank/DDBJ databases">
        <authorList>
            <person name="Yang Y."/>
            <person name="Bocs S."/>
            <person name="Baudouin L."/>
        </authorList>
    </citation>
    <scope>NUCLEOTIDE SEQUENCE</scope>
    <source>
        <tissue evidence="4">Spear leaf of Hainan Tall coconut</tissue>
    </source>
</reference>
<name>A0A8K0MV48_COCNU</name>
<evidence type="ECO:0000256" key="2">
    <source>
        <dbReference type="SAM" id="MobiDB-lite"/>
    </source>
</evidence>
<dbReference type="GO" id="GO:0008270">
    <property type="term" value="F:zinc ion binding"/>
    <property type="evidence" value="ECO:0007669"/>
    <property type="project" value="UniProtKB-KW"/>
</dbReference>
<dbReference type="EMBL" id="CM017872">
    <property type="protein sequence ID" value="KAG1327238.1"/>
    <property type="molecule type" value="Genomic_DNA"/>
</dbReference>
<feature type="domain" description="C2H2-type" evidence="3">
    <location>
        <begin position="33"/>
        <end position="61"/>
    </location>
</feature>
<keyword evidence="1" id="KW-0479">Metal-binding</keyword>
<dbReference type="AlphaFoldDB" id="A0A8K0MV48"/>
<organism evidence="4 5">
    <name type="scientific">Cocos nucifera</name>
    <name type="common">Coconut palm</name>
    <dbReference type="NCBI Taxonomy" id="13894"/>
    <lineage>
        <taxon>Eukaryota</taxon>
        <taxon>Viridiplantae</taxon>
        <taxon>Streptophyta</taxon>
        <taxon>Embryophyta</taxon>
        <taxon>Tracheophyta</taxon>
        <taxon>Spermatophyta</taxon>
        <taxon>Magnoliopsida</taxon>
        <taxon>Liliopsida</taxon>
        <taxon>Arecaceae</taxon>
        <taxon>Arecoideae</taxon>
        <taxon>Cocoseae</taxon>
        <taxon>Attaleinae</taxon>
        <taxon>Cocos</taxon>
    </lineage>
</organism>
<keyword evidence="1" id="KW-0863">Zinc-finger</keyword>
<feature type="region of interest" description="Disordered" evidence="2">
    <location>
        <begin position="100"/>
        <end position="125"/>
    </location>
</feature>
<evidence type="ECO:0000259" key="3">
    <source>
        <dbReference type="PROSITE" id="PS50157"/>
    </source>
</evidence>
<sequence length="261" mass="29032">MEPPRASSPPSVRPSSLGIQRVRGHRRARRPMHRCLTCGDIFRSLPHLRVHQSLNHSRTRAIACGPWERSSYEQRAQARSAALRQLSHILDYFYQQRISNRGRGRSRRQETENNCPNPSGSAPRYGLQTGATTMFWAGVTRTSTMPTPFLEAGQAAAIPNHCLANHCVPALHLNDTNFGSRNWVPQLNPDHGAANSVTCPRTNLVLRGPVSAPMLVGRHRDADYMDVLLRSLAYSQPVEANTVRDSAVEANPQGLDLNLHL</sequence>
<evidence type="ECO:0000313" key="5">
    <source>
        <dbReference type="Proteomes" id="UP000797356"/>
    </source>
</evidence>
<keyword evidence="1" id="KW-0862">Zinc</keyword>
<proteinExistence type="predicted"/>
<evidence type="ECO:0000313" key="4">
    <source>
        <dbReference type="EMBL" id="KAG1327238.1"/>
    </source>
</evidence>
<dbReference type="InterPro" id="IPR013087">
    <property type="entry name" value="Znf_C2H2_type"/>
</dbReference>
<protein>
    <recommendedName>
        <fullName evidence="3">C2H2-type domain-containing protein</fullName>
    </recommendedName>
</protein>
<dbReference type="Proteomes" id="UP000797356">
    <property type="component" value="Chromosome 1"/>
</dbReference>
<dbReference type="PROSITE" id="PS00028">
    <property type="entry name" value="ZINC_FINGER_C2H2_1"/>
    <property type="match status" value="1"/>
</dbReference>
<keyword evidence="5" id="KW-1185">Reference proteome</keyword>
<reference evidence="4" key="1">
    <citation type="journal article" date="2017" name="Gigascience">
        <title>The genome draft of coconut (Cocos nucifera).</title>
        <authorList>
            <person name="Xiao Y."/>
            <person name="Xu P."/>
            <person name="Fan H."/>
            <person name="Baudouin L."/>
            <person name="Xia W."/>
            <person name="Bocs S."/>
            <person name="Xu J."/>
            <person name="Li Q."/>
            <person name="Guo A."/>
            <person name="Zhou L."/>
            <person name="Li J."/>
            <person name="Wu Y."/>
            <person name="Ma Z."/>
            <person name="Armero A."/>
            <person name="Issali A.E."/>
            <person name="Liu N."/>
            <person name="Peng M."/>
            <person name="Yang Y."/>
        </authorList>
    </citation>
    <scope>NUCLEOTIDE SEQUENCE</scope>
    <source>
        <tissue evidence="4">Spear leaf of Hainan Tall coconut</tissue>
    </source>
</reference>
<feature type="region of interest" description="Disordered" evidence="2">
    <location>
        <begin position="1"/>
        <end position="29"/>
    </location>
</feature>
<gene>
    <name evidence="4" type="ORF">COCNU_01G011720</name>
</gene>
<dbReference type="PROSITE" id="PS50157">
    <property type="entry name" value="ZINC_FINGER_C2H2_2"/>
    <property type="match status" value="1"/>
</dbReference>